<feature type="transmembrane region" description="Helical" evidence="7">
    <location>
        <begin position="374"/>
        <end position="395"/>
    </location>
</feature>
<name>A0A170Q9S1_9ZZZZ</name>
<keyword evidence="6 7" id="KW-0472">Membrane</keyword>
<comment type="subcellular location">
    <subcellularLocation>
        <location evidence="1">Cell membrane</location>
        <topology evidence="1">Multi-pass membrane protein</topology>
    </subcellularLocation>
</comment>
<feature type="transmembrane region" description="Helical" evidence="7">
    <location>
        <begin position="315"/>
        <end position="331"/>
    </location>
</feature>
<feature type="transmembrane region" description="Helical" evidence="7">
    <location>
        <begin position="129"/>
        <end position="148"/>
    </location>
</feature>
<keyword evidence="2" id="KW-0813">Transport</keyword>
<feature type="domain" description="Major facilitator superfamily (MFS) profile" evidence="8">
    <location>
        <begin position="29"/>
        <end position="426"/>
    </location>
</feature>
<evidence type="ECO:0000256" key="5">
    <source>
        <dbReference type="ARBA" id="ARBA00022989"/>
    </source>
</evidence>
<dbReference type="SUPFAM" id="SSF103473">
    <property type="entry name" value="MFS general substrate transporter"/>
    <property type="match status" value="1"/>
</dbReference>
<feature type="transmembrane region" description="Helical" evidence="7">
    <location>
        <begin position="62"/>
        <end position="84"/>
    </location>
</feature>
<dbReference type="PANTHER" id="PTHR23513:SF6">
    <property type="entry name" value="MAJOR FACILITATOR SUPERFAMILY ASSOCIATED DOMAIN-CONTAINING PROTEIN"/>
    <property type="match status" value="1"/>
</dbReference>
<evidence type="ECO:0000256" key="2">
    <source>
        <dbReference type="ARBA" id="ARBA00022448"/>
    </source>
</evidence>
<dbReference type="InterPro" id="IPR020846">
    <property type="entry name" value="MFS_dom"/>
</dbReference>
<dbReference type="GO" id="GO:0022857">
    <property type="term" value="F:transmembrane transporter activity"/>
    <property type="evidence" value="ECO:0007669"/>
    <property type="project" value="InterPro"/>
</dbReference>
<dbReference type="EMBL" id="FAXA01000169">
    <property type="protein sequence ID" value="CUV02037.1"/>
    <property type="molecule type" value="Genomic_DNA"/>
</dbReference>
<accession>A0A170Q9S1</accession>
<dbReference type="Pfam" id="PF05977">
    <property type="entry name" value="MFS_3"/>
    <property type="match status" value="1"/>
</dbReference>
<protein>
    <submittedName>
        <fullName evidence="9">Transporter, putative</fullName>
    </submittedName>
</protein>
<dbReference type="InterPro" id="IPR036259">
    <property type="entry name" value="MFS_trans_sf"/>
</dbReference>
<keyword evidence="3" id="KW-1003">Cell membrane</keyword>
<dbReference type="GO" id="GO:0005886">
    <property type="term" value="C:plasma membrane"/>
    <property type="evidence" value="ECO:0007669"/>
    <property type="project" value="UniProtKB-SubCell"/>
</dbReference>
<reference evidence="9" key="1">
    <citation type="submission" date="2015-10" db="EMBL/GenBank/DDBJ databases">
        <authorList>
            <person name="Gilbert D.G."/>
        </authorList>
    </citation>
    <scope>NUCLEOTIDE SEQUENCE</scope>
</reference>
<feature type="transmembrane region" description="Helical" evidence="7">
    <location>
        <begin position="401"/>
        <end position="422"/>
    </location>
</feature>
<feature type="transmembrane region" description="Helical" evidence="7">
    <location>
        <begin position="198"/>
        <end position="215"/>
    </location>
</feature>
<dbReference type="PROSITE" id="PS50850">
    <property type="entry name" value="MFS"/>
    <property type="match status" value="1"/>
</dbReference>
<evidence type="ECO:0000313" key="9">
    <source>
        <dbReference type="EMBL" id="CUV02037.1"/>
    </source>
</evidence>
<proteinExistence type="predicted"/>
<dbReference type="InterPro" id="IPR010290">
    <property type="entry name" value="TM_effector"/>
</dbReference>
<keyword evidence="4 7" id="KW-0812">Transmembrane</keyword>
<dbReference type="PANTHER" id="PTHR23513">
    <property type="entry name" value="INTEGRAL MEMBRANE EFFLUX PROTEIN-RELATED"/>
    <property type="match status" value="1"/>
</dbReference>
<feature type="transmembrane region" description="Helical" evidence="7">
    <location>
        <begin position="169"/>
        <end position="192"/>
    </location>
</feature>
<dbReference type="AlphaFoldDB" id="A0A170Q9S1"/>
<feature type="transmembrane region" description="Helical" evidence="7">
    <location>
        <begin position="285"/>
        <end position="303"/>
    </location>
</feature>
<evidence type="ECO:0000256" key="1">
    <source>
        <dbReference type="ARBA" id="ARBA00004651"/>
    </source>
</evidence>
<evidence type="ECO:0000256" key="6">
    <source>
        <dbReference type="ARBA" id="ARBA00023136"/>
    </source>
</evidence>
<feature type="transmembrane region" description="Helical" evidence="7">
    <location>
        <begin position="252"/>
        <end position="273"/>
    </location>
</feature>
<evidence type="ECO:0000256" key="4">
    <source>
        <dbReference type="ARBA" id="ARBA00022692"/>
    </source>
</evidence>
<evidence type="ECO:0000259" key="8">
    <source>
        <dbReference type="PROSITE" id="PS50850"/>
    </source>
</evidence>
<dbReference type="Gene3D" id="1.20.1250.20">
    <property type="entry name" value="MFS general substrate transporter like domains"/>
    <property type="match status" value="1"/>
</dbReference>
<gene>
    <name evidence="9" type="ORF">MGWOODY_Clf2813</name>
</gene>
<feature type="transmembrane region" description="Helical" evidence="7">
    <location>
        <begin position="96"/>
        <end position="117"/>
    </location>
</feature>
<dbReference type="CDD" id="cd06173">
    <property type="entry name" value="MFS_MefA_like"/>
    <property type="match status" value="1"/>
</dbReference>
<keyword evidence="5 7" id="KW-1133">Transmembrane helix</keyword>
<organism evidence="9">
    <name type="scientific">hydrothermal vent metagenome</name>
    <dbReference type="NCBI Taxonomy" id="652676"/>
    <lineage>
        <taxon>unclassified sequences</taxon>
        <taxon>metagenomes</taxon>
        <taxon>ecological metagenomes</taxon>
    </lineage>
</organism>
<feature type="transmembrane region" description="Helical" evidence="7">
    <location>
        <begin position="32"/>
        <end position="56"/>
    </location>
</feature>
<evidence type="ECO:0000256" key="3">
    <source>
        <dbReference type="ARBA" id="ARBA00022475"/>
    </source>
</evidence>
<evidence type="ECO:0000256" key="7">
    <source>
        <dbReference type="SAM" id="Phobius"/>
    </source>
</evidence>
<sequence>MAHRVVSPTGNDPSARRRGNFWIISQYKDFRYLWIGNFFTVGAQWIQILTVGWLVLQLTDGNAFLTGTAVGIRTLPVLLIGPWAGVLADRVDRRKLVMVTQVYMAISAVVFALMVLATDLDVQPVTGFLQWWHAFIYMGVSGIAHSIVQPVRQTMVPNTVPLRDLGKALALNGMAHPSMRIVGPAIGGLLIATLGFNWNFFIEAGFYVTIVLIYLPMKLPYREERLATNASLLSSMKEGLAYVVKERTILQLIVMAFIPNLVFQPVVFVLPIFTTEVLGRGADAGGILAAAVGAGGIVAAIIIAGRGYIFQRGPMTLMGLIGGCFFILLFAQSTWYYASMAALAGLGFFQYIFRVGNNTLIQTIVPDALRGRVMSIYMLDNGLTPLATMAISYLIHIWSPGGAYTVIAAISSALALLQLVLFRRVRVLE</sequence>
<feature type="transmembrane region" description="Helical" evidence="7">
    <location>
        <begin position="337"/>
        <end position="353"/>
    </location>
</feature>